<sequence>MKNNITINKTNIVKISPDNLFLIFIKYFKKNSIFLPMKTTGCIFVGSSPKKISNNIEKINIPNEKGIKNCKLVIS</sequence>
<dbReference type="EMBL" id="AP019779">
    <property type="protein sequence ID" value="BBL62156.1"/>
    <property type="molecule type" value="Genomic_DNA"/>
</dbReference>
<accession>A0ACA8R3K8</accession>
<organism evidence="1 2">
    <name type="scientific">Methanobrevibacter arboriphilus</name>
    <dbReference type="NCBI Taxonomy" id="39441"/>
    <lineage>
        <taxon>Archaea</taxon>
        <taxon>Methanobacteriati</taxon>
        <taxon>Methanobacteriota</taxon>
        <taxon>Methanomada group</taxon>
        <taxon>Methanobacteria</taxon>
        <taxon>Methanobacteriales</taxon>
        <taxon>Methanobacteriaceae</taxon>
        <taxon>Methanobrevibacter</taxon>
    </lineage>
</organism>
<gene>
    <name evidence="1" type="ORF">MarbSA_11960</name>
</gene>
<evidence type="ECO:0000313" key="2">
    <source>
        <dbReference type="Proteomes" id="UP000825015"/>
    </source>
</evidence>
<protein>
    <submittedName>
        <fullName evidence="1">Uncharacterized protein</fullName>
    </submittedName>
</protein>
<keyword evidence="2" id="KW-1185">Reference proteome</keyword>
<evidence type="ECO:0000313" key="1">
    <source>
        <dbReference type="EMBL" id="BBL62156.1"/>
    </source>
</evidence>
<name>A0ACA8R3K8_METAZ</name>
<reference evidence="1" key="1">
    <citation type="submission" date="2019-06" db="EMBL/GenBank/DDBJ databases">
        <title>Complete genome sequence of Methanobrevibacter arboriphilus strain SA.</title>
        <authorList>
            <person name="Asakawa S."/>
        </authorList>
    </citation>
    <scope>NUCLEOTIDE SEQUENCE</scope>
    <source>
        <strain evidence="1">SA</strain>
    </source>
</reference>
<dbReference type="Proteomes" id="UP000825015">
    <property type="component" value="Chromosome"/>
</dbReference>
<proteinExistence type="predicted"/>